<dbReference type="Gene3D" id="3.40.630.30">
    <property type="match status" value="1"/>
</dbReference>
<dbReference type="EMBL" id="AXOL01000070">
    <property type="protein sequence ID" value="ERT48199.1"/>
    <property type="molecule type" value="Genomic_DNA"/>
</dbReference>
<accession>A0AAV3KXV8</accession>
<dbReference type="AlphaFoldDB" id="A0AAV3KXV8"/>
<dbReference type="InterPro" id="IPR051531">
    <property type="entry name" value="N-acetyltransferase"/>
</dbReference>
<dbReference type="GO" id="GO:0016747">
    <property type="term" value="F:acyltransferase activity, transferring groups other than amino-acyl groups"/>
    <property type="evidence" value="ECO:0007669"/>
    <property type="project" value="InterPro"/>
</dbReference>
<dbReference type="SUPFAM" id="SSF55729">
    <property type="entry name" value="Acyl-CoA N-acyltransferases (Nat)"/>
    <property type="match status" value="1"/>
</dbReference>
<dbReference type="InterPro" id="IPR000182">
    <property type="entry name" value="GNAT_dom"/>
</dbReference>
<dbReference type="InterPro" id="IPR016181">
    <property type="entry name" value="Acyl_CoA_acyltransferase"/>
</dbReference>
<evidence type="ECO:0000259" key="1">
    <source>
        <dbReference type="PROSITE" id="PS51186"/>
    </source>
</evidence>
<dbReference type="PROSITE" id="PS51186">
    <property type="entry name" value="GNAT"/>
    <property type="match status" value="1"/>
</dbReference>
<dbReference type="PANTHER" id="PTHR43792:SF1">
    <property type="entry name" value="N-ACETYLTRANSFERASE DOMAIN-CONTAINING PROTEIN"/>
    <property type="match status" value="1"/>
</dbReference>
<dbReference type="Proteomes" id="UP000017126">
    <property type="component" value="Unassembled WGS sequence"/>
</dbReference>
<sequence>MLKTVMLETDRLILRRYCESDFEDLYEYLSDEEVVKYEPYKPMNVEEVKGNLTWRISTDEMIAVELKSSGKMIGNIYLGNRDFESKEIGYVFNKAYWGMGYAKESCNAIIDCCFSKGVHRIFAECDPVNSNSWRLLESLGFEREAHLKQNVYFWKDENDNPIWKDTFIYSLLNDKR</sequence>
<reference evidence="2 3" key="1">
    <citation type="submission" date="2013-09" db="EMBL/GenBank/DDBJ databases">
        <title>The Genome Sequence of Enterococcus faecium 10/96A.</title>
        <authorList>
            <consortium name="The Broad Institute Genome Sequencing Platform"/>
            <consortium name="The Broad Institute Genome Sequencing Center for Infectious Disease"/>
            <person name="Earl A.M."/>
            <person name="Gilmore M.S."/>
            <person name="Lebreton F."/>
            <person name="Courvalin P."/>
            <person name="Walker B."/>
            <person name="Young S.K."/>
            <person name="Zeng Q."/>
            <person name="Gargeya S."/>
            <person name="Fitzgerald M."/>
            <person name="Haas B."/>
            <person name="Abouelleil A."/>
            <person name="Alvarado L."/>
            <person name="Arachchi H.M."/>
            <person name="Berlin A.M."/>
            <person name="Chapman S.B."/>
            <person name="Dewar J."/>
            <person name="Goldberg J."/>
            <person name="Griggs A."/>
            <person name="Gujja S."/>
            <person name="Hansen M."/>
            <person name="Howarth C."/>
            <person name="Imamovic A."/>
            <person name="Larimer J."/>
            <person name="McCowan C."/>
            <person name="Murphy C."/>
            <person name="Neiman D."/>
            <person name="Pearson M."/>
            <person name="Priest M."/>
            <person name="Roberts A."/>
            <person name="Saif S."/>
            <person name="Shea T."/>
            <person name="Sisk P."/>
            <person name="Sykes S."/>
            <person name="Wortman J."/>
            <person name="Nusbaum C."/>
            <person name="Birren B."/>
        </authorList>
    </citation>
    <scope>NUCLEOTIDE SEQUENCE [LARGE SCALE GENOMIC DNA]</scope>
    <source>
        <strain evidence="2 3">10/96A</strain>
    </source>
</reference>
<evidence type="ECO:0000313" key="2">
    <source>
        <dbReference type="EMBL" id="ERT48199.1"/>
    </source>
</evidence>
<protein>
    <recommendedName>
        <fullName evidence="1">N-acetyltransferase domain-containing protein</fullName>
    </recommendedName>
</protein>
<dbReference type="Pfam" id="PF13302">
    <property type="entry name" value="Acetyltransf_3"/>
    <property type="match status" value="1"/>
</dbReference>
<comment type="caution">
    <text evidence="2">The sequence shown here is derived from an EMBL/GenBank/DDBJ whole genome shotgun (WGS) entry which is preliminary data.</text>
</comment>
<feature type="domain" description="N-acetyltransferase" evidence="1">
    <location>
        <begin position="12"/>
        <end position="159"/>
    </location>
</feature>
<evidence type="ECO:0000313" key="3">
    <source>
        <dbReference type="Proteomes" id="UP000017126"/>
    </source>
</evidence>
<name>A0AAV3KXV8_ENTFC</name>
<dbReference type="PANTHER" id="PTHR43792">
    <property type="entry name" value="GNAT FAMILY, PUTATIVE (AFU_ORTHOLOGUE AFUA_3G00765)-RELATED-RELATED"/>
    <property type="match status" value="1"/>
</dbReference>
<proteinExistence type="predicted"/>
<organism evidence="2 3">
    <name type="scientific">Enterococcus faecium 10/96A</name>
    <dbReference type="NCBI Taxonomy" id="1391465"/>
    <lineage>
        <taxon>Bacteria</taxon>
        <taxon>Bacillati</taxon>
        <taxon>Bacillota</taxon>
        <taxon>Bacilli</taxon>
        <taxon>Lactobacillales</taxon>
        <taxon>Enterococcaceae</taxon>
        <taxon>Enterococcus</taxon>
    </lineage>
</organism>
<dbReference type="RefSeq" id="WP_023043205.1">
    <property type="nucleotide sequence ID" value="NZ_KI518290.1"/>
</dbReference>
<gene>
    <name evidence="2" type="ORF">O991_02631</name>
</gene>